<dbReference type="SUPFAM" id="SSF53474">
    <property type="entry name" value="alpha/beta-Hydrolases"/>
    <property type="match status" value="1"/>
</dbReference>
<comment type="caution">
    <text evidence="2">The sequence shown here is derived from an EMBL/GenBank/DDBJ whole genome shotgun (WGS) entry which is preliminary data.</text>
</comment>
<organism evidence="2 3">
    <name type="scientific">Arenimonas metalli CF5-1</name>
    <dbReference type="NCBI Taxonomy" id="1384056"/>
    <lineage>
        <taxon>Bacteria</taxon>
        <taxon>Pseudomonadati</taxon>
        <taxon>Pseudomonadota</taxon>
        <taxon>Gammaproteobacteria</taxon>
        <taxon>Lysobacterales</taxon>
        <taxon>Lysobacteraceae</taxon>
        <taxon>Arenimonas</taxon>
    </lineage>
</organism>
<dbReference type="InterPro" id="IPR029058">
    <property type="entry name" value="AB_hydrolase_fold"/>
</dbReference>
<keyword evidence="3" id="KW-1185">Reference proteome</keyword>
<sequence length="480" mass="53219">MLRFVLLAWLVVTALVVLGSAFSSRSLPDLSPWHRWSFDSEPGAGELRDMDWAAYLRAEQAVFDELHAHLAAEPRPGRYRYEAQSPLGARDGTIDWNRSQVLSPEGEVRGGVLMLHGMSDSPYSLRHLAEVYRARGFVVVIPRLSGHGTAPSGLRSAQWMDWLATVELAAREVRARAGEDKPFHLVGYSNGAALGLKYTMDRAEEGDGAGLPMPDRVVMVSPMIGIGRLAAFSRLMPLLSWIPYFEKSRWLDVQPEFNPFKYNSFPVNGVRQSWLLVGAVQTQLLQLRATGRSDRLPPILAFQSVLDGTVSTEAVVRNLFDQLPANGSELVLFDINRQGVLAPMLRRSAGAMLDDLQPADAFTYRLTVVGNVDADSANVAERRREPGQREAVLRPLVYLYPSNVYSLSHVALPFPVDDPLYGLSPRMDEDYGIRLGTLALHGERGALSVGTDQLLRLNSNPFYGYLATRIDETLEEKGSE</sequence>
<name>A0A091BQY1_9GAMM</name>
<dbReference type="Gene3D" id="3.40.50.1820">
    <property type="entry name" value="alpha/beta hydrolase"/>
    <property type="match status" value="1"/>
</dbReference>
<reference evidence="2 3" key="1">
    <citation type="submission" date="2013-09" db="EMBL/GenBank/DDBJ databases">
        <title>Genome sequencing of Arenimonas metalli.</title>
        <authorList>
            <person name="Chen F."/>
            <person name="Wang G."/>
        </authorList>
    </citation>
    <scope>NUCLEOTIDE SEQUENCE [LARGE SCALE GENOMIC DNA]</scope>
    <source>
        <strain evidence="2 3">CF5-1</strain>
    </source>
</reference>
<dbReference type="InterPro" id="IPR022742">
    <property type="entry name" value="Hydrolase_4"/>
</dbReference>
<evidence type="ECO:0000313" key="3">
    <source>
        <dbReference type="Proteomes" id="UP000029393"/>
    </source>
</evidence>
<accession>A0A091BQY1</accession>
<dbReference type="EMBL" id="AVCK01000013">
    <property type="protein sequence ID" value="KFN46735.1"/>
    <property type="molecule type" value="Genomic_DNA"/>
</dbReference>
<gene>
    <name evidence="2" type="ORF">N787_09470</name>
</gene>
<feature type="domain" description="Serine aminopeptidase S33" evidence="1">
    <location>
        <begin position="107"/>
        <end position="242"/>
    </location>
</feature>
<dbReference type="Pfam" id="PF12146">
    <property type="entry name" value="Hydrolase_4"/>
    <property type="match status" value="1"/>
</dbReference>
<proteinExistence type="predicted"/>
<dbReference type="STRING" id="1384056.N787_09470"/>
<dbReference type="eggNOG" id="COG2267">
    <property type="taxonomic scope" value="Bacteria"/>
</dbReference>
<dbReference type="PATRIC" id="fig|1384056.3.peg.1123"/>
<dbReference type="Proteomes" id="UP000029393">
    <property type="component" value="Unassembled WGS sequence"/>
</dbReference>
<evidence type="ECO:0000259" key="1">
    <source>
        <dbReference type="Pfam" id="PF12146"/>
    </source>
</evidence>
<evidence type="ECO:0000313" key="2">
    <source>
        <dbReference type="EMBL" id="KFN46735.1"/>
    </source>
</evidence>
<protein>
    <recommendedName>
        <fullName evidence="1">Serine aminopeptidase S33 domain-containing protein</fullName>
    </recommendedName>
</protein>
<dbReference type="RefSeq" id="WP_052575185.1">
    <property type="nucleotide sequence ID" value="NZ_AVCK01000013.1"/>
</dbReference>
<dbReference type="AlphaFoldDB" id="A0A091BQY1"/>